<dbReference type="PANTHER" id="PTHR33021">
    <property type="entry name" value="BLUE COPPER PROTEIN"/>
    <property type="match status" value="1"/>
</dbReference>
<keyword evidence="1" id="KW-0732">Signal</keyword>
<feature type="signal peptide" evidence="1">
    <location>
        <begin position="1"/>
        <end position="23"/>
    </location>
</feature>
<dbReference type="Proteomes" id="UP000008311">
    <property type="component" value="Unassembled WGS sequence"/>
</dbReference>
<proteinExistence type="predicted"/>
<evidence type="ECO:0008006" key="4">
    <source>
        <dbReference type="Google" id="ProtNLM"/>
    </source>
</evidence>
<dbReference type="PANTHER" id="PTHR33021:SF533">
    <property type="entry name" value="PHYTOCYANIN DOMAIN-CONTAINING PROTEIN"/>
    <property type="match status" value="1"/>
</dbReference>
<feature type="chain" id="PRO_5002890931" description="Phytocyanin domain-containing protein" evidence="1">
    <location>
        <begin position="24"/>
        <end position="115"/>
    </location>
</feature>
<dbReference type="InterPro" id="IPR039391">
    <property type="entry name" value="Phytocyanin-like"/>
</dbReference>
<evidence type="ECO:0000256" key="1">
    <source>
        <dbReference type="SAM" id="SignalP"/>
    </source>
</evidence>
<dbReference type="InParanoid" id="B9RQM2"/>
<organism evidence="2 3">
    <name type="scientific">Ricinus communis</name>
    <name type="common">Castor bean</name>
    <dbReference type="NCBI Taxonomy" id="3988"/>
    <lineage>
        <taxon>Eukaryota</taxon>
        <taxon>Viridiplantae</taxon>
        <taxon>Streptophyta</taxon>
        <taxon>Embryophyta</taxon>
        <taxon>Tracheophyta</taxon>
        <taxon>Spermatophyta</taxon>
        <taxon>Magnoliopsida</taxon>
        <taxon>eudicotyledons</taxon>
        <taxon>Gunneridae</taxon>
        <taxon>Pentapetalae</taxon>
        <taxon>rosids</taxon>
        <taxon>fabids</taxon>
        <taxon>Malpighiales</taxon>
        <taxon>Euphorbiaceae</taxon>
        <taxon>Acalyphoideae</taxon>
        <taxon>Acalypheae</taxon>
        <taxon>Ricinus</taxon>
    </lineage>
</organism>
<dbReference type="InterPro" id="IPR008972">
    <property type="entry name" value="Cupredoxin"/>
</dbReference>
<dbReference type="STRING" id="3988.B9RQM2"/>
<dbReference type="EMBL" id="EQ973801">
    <property type="protein sequence ID" value="EEF46461.1"/>
    <property type="molecule type" value="Genomic_DNA"/>
</dbReference>
<accession>B9RQM2</accession>
<dbReference type="AlphaFoldDB" id="B9RQM2"/>
<dbReference type="SUPFAM" id="SSF49503">
    <property type="entry name" value="Cupredoxins"/>
    <property type="match status" value="1"/>
</dbReference>
<keyword evidence="3" id="KW-1185">Reference proteome</keyword>
<evidence type="ECO:0000313" key="2">
    <source>
        <dbReference type="EMBL" id="EEF46461.1"/>
    </source>
</evidence>
<gene>
    <name evidence="2" type="ORF">RCOM_1494350</name>
</gene>
<sequence>MASHGSILILVLPVAIVPMFSLAKEYIVGDETGWTIAFDYQAWAQGKDFRGGDKLATPGKKWYICGVGKHCEVGGQKLTITVQSEAPAPSPSMVPSPLGGMPARKRLFINFLMWG</sequence>
<reference evidence="3" key="1">
    <citation type="journal article" date="2010" name="Nat. Biotechnol.">
        <title>Draft genome sequence of the oilseed species Ricinus communis.</title>
        <authorList>
            <person name="Chan A.P."/>
            <person name="Crabtree J."/>
            <person name="Zhao Q."/>
            <person name="Lorenzi H."/>
            <person name="Orvis J."/>
            <person name="Puiu D."/>
            <person name="Melake-Berhan A."/>
            <person name="Jones K.M."/>
            <person name="Redman J."/>
            <person name="Chen G."/>
            <person name="Cahoon E.B."/>
            <person name="Gedil M."/>
            <person name="Stanke M."/>
            <person name="Haas B.J."/>
            <person name="Wortman J.R."/>
            <person name="Fraser-Liggett C.M."/>
            <person name="Ravel J."/>
            <person name="Rabinowicz P.D."/>
        </authorList>
    </citation>
    <scope>NUCLEOTIDE SEQUENCE [LARGE SCALE GENOMIC DNA]</scope>
    <source>
        <strain evidence="3">cv. Hale</strain>
    </source>
</reference>
<protein>
    <recommendedName>
        <fullName evidence="4">Phytocyanin domain-containing protein</fullName>
    </recommendedName>
</protein>
<dbReference type="Gene3D" id="2.60.40.420">
    <property type="entry name" value="Cupredoxins - blue copper proteins"/>
    <property type="match status" value="2"/>
</dbReference>
<dbReference type="GO" id="GO:0009055">
    <property type="term" value="F:electron transfer activity"/>
    <property type="evidence" value="ECO:0007669"/>
    <property type="project" value="InterPro"/>
</dbReference>
<evidence type="ECO:0000313" key="3">
    <source>
        <dbReference type="Proteomes" id="UP000008311"/>
    </source>
</evidence>
<name>B9RQM2_RICCO</name>